<dbReference type="InterPro" id="IPR036397">
    <property type="entry name" value="RNaseH_sf"/>
</dbReference>
<proteinExistence type="predicted"/>
<evidence type="ECO:0008006" key="3">
    <source>
        <dbReference type="Google" id="ProtNLM"/>
    </source>
</evidence>
<dbReference type="Proteomes" id="UP000824102">
    <property type="component" value="Unassembled WGS sequence"/>
</dbReference>
<reference evidence="1" key="2">
    <citation type="submission" date="2021-04" db="EMBL/GenBank/DDBJ databases">
        <authorList>
            <person name="Gilroy R."/>
        </authorList>
    </citation>
    <scope>NUCLEOTIDE SEQUENCE</scope>
    <source>
        <strain evidence="1">ChiW7-2402</strain>
    </source>
</reference>
<dbReference type="GO" id="GO:0003676">
    <property type="term" value="F:nucleic acid binding"/>
    <property type="evidence" value="ECO:0007669"/>
    <property type="project" value="InterPro"/>
</dbReference>
<evidence type="ECO:0000313" key="2">
    <source>
        <dbReference type="Proteomes" id="UP000824102"/>
    </source>
</evidence>
<dbReference type="AlphaFoldDB" id="A0A9D2G419"/>
<dbReference type="InterPro" id="IPR012337">
    <property type="entry name" value="RNaseH-like_sf"/>
</dbReference>
<name>A0A9D2G419_9FIRM</name>
<dbReference type="SUPFAM" id="SSF53098">
    <property type="entry name" value="Ribonuclease H-like"/>
    <property type="match status" value="1"/>
</dbReference>
<accession>A0A9D2G419</accession>
<evidence type="ECO:0000313" key="1">
    <source>
        <dbReference type="EMBL" id="HIZ72793.1"/>
    </source>
</evidence>
<reference evidence="1" key="1">
    <citation type="journal article" date="2021" name="PeerJ">
        <title>Extensive microbial diversity within the chicken gut microbiome revealed by metagenomics and culture.</title>
        <authorList>
            <person name="Gilroy R."/>
            <person name="Ravi A."/>
            <person name="Getino M."/>
            <person name="Pursley I."/>
            <person name="Horton D.L."/>
            <person name="Alikhan N.F."/>
            <person name="Baker D."/>
            <person name="Gharbi K."/>
            <person name="Hall N."/>
            <person name="Watson M."/>
            <person name="Adriaenssens E.M."/>
            <person name="Foster-Nyarko E."/>
            <person name="Jarju S."/>
            <person name="Secka A."/>
            <person name="Antonio M."/>
            <person name="Oren A."/>
            <person name="Chaudhuri R.R."/>
            <person name="La Ragione R."/>
            <person name="Hildebrand F."/>
            <person name="Pallen M.J."/>
        </authorList>
    </citation>
    <scope>NUCLEOTIDE SEQUENCE</scope>
    <source>
        <strain evidence="1">ChiW7-2402</strain>
    </source>
</reference>
<gene>
    <name evidence="1" type="ORF">H9964_04360</name>
</gene>
<dbReference type="EMBL" id="DXBB01000063">
    <property type="protein sequence ID" value="HIZ72793.1"/>
    <property type="molecule type" value="Genomic_DNA"/>
</dbReference>
<protein>
    <recommendedName>
        <fullName evidence="3">Exonuclease domain-containing protein</fullName>
    </recommendedName>
</protein>
<organism evidence="1 2">
    <name type="scientific">Candidatus Gallimonas intestinavium</name>
    <dbReference type="NCBI Taxonomy" id="2838603"/>
    <lineage>
        <taxon>Bacteria</taxon>
        <taxon>Bacillati</taxon>
        <taxon>Bacillota</taxon>
        <taxon>Clostridia</taxon>
        <taxon>Candidatus Gallimonas</taxon>
    </lineage>
</organism>
<sequence>MSRFAVIDTETTWYDRVMSVGAVIADGATLQPVETRYYILDPEFREGGMYASALILRREDKHAFSTREEAMDDLLSCLNAHGAEQVFAYNARFDRAHLPELASFGWYDIMALAAYRTYNPRIPRDAPLYSTGRLRHGYGVEPILRLLSGNSAYRETHNALQDALDELTIMELLGHPPAAYRPL</sequence>
<comment type="caution">
    <text evidence="1">The sequence shown here is derived from an EMBL/GenBank/DDBJ whole genome shotgun (WGS) entry which is preliminary data.</text>
</comment>
<dbReference type="Gene3D" id="3.30.420.10">
    <property type="entry name" value="Ribonuclease H-like superfamily/Ribonuclease H"/>
    <property type="match status" value="1"/>
</dbReference>